<protein>
    <submittedName>
        <fullName evidence="1">Tat pathway signal protein</fullName>
    </submittedName>
</protein>
<comment type="caution">
    <text evidence="1">The sequence shown here is derived from an EMBL/GenBank/DDBJ whole genome shotgun (WGS) entry which is preliminary data.</text>
</comment>
<dbReference type="Gene3D" id="1.25.40.10">
    <property type="entry name" value="Tetratricopeptide repeat domain"/>
    <property type="match status" value="1"/>
</dbReference>
<dbReference type="SUPFAM" id="SSF48452">
    <property type="entry name" value="TPR-like"/>
    <property type="match status" value="1"/>
</dbReference>
<dbReference type="EMBL" id="JBHSFK010000050">
    <property type="protein sequence ID" value="MFC4507014.1"/>
    <property type="molecule type" value="Genomic_DNA"/>
</dbReference>
<evidence type="ECO:0000313" key="2">
    <source>
        <dbReference type="Proteomes" id="UP001595839"/>
    </source>
</evidence>
<proteinExistence type="predicted"/>
<evidence type="ECO:0000313" key="1">
    <source>
        <dbReference type="EMBL" id="MFC4507014.1"/>
    </source>
</evidence>
<keyword evidence="2" id="KW-1185">Reference proteome</keyword>
<name>A0ABV9B4R5_9ACTN</name>
<dbReference type="RefSeq" id="WP_381177413.1">
    <property type="nucleotide sequence ID" value="NZ_JBHSFK010000050.1"/>
</dbReference>
<organism evidence="1 2">
    <name type="scientific">Streptomyces vulcanius</name>
    <dbReference type="NCBI Taxonomy" id="1441876"/>
    <lineage>
        <taxon>Bacteria</taxon>
        <taxon>Bacillati</taxon>
        <taxon>Actinomycetota</taxon>
        <taxon>Actinomycetes</taxon>
        <taxon>Kitasatosporales</taxon>
        <taxon>Streptomycetaceae</taxon>
        <taxon>Streptomyces</taxon>
    </lineage>
</organism>
<sequence length="424" mass="46854">MQGTRNEALVAWLDNHRTTVKELTSLLNTAIYELTGKPGSVNERHVFKLLRGEHKSPNSALRMALQKVTGRTAAELGFVPRGSKKEKPAPAPEDDPLYRRALLAAATAAGVSLAAPPLGGQRPRRLNANDVEVLKAELVAWTTTESTYGGTPELEKRAEDLTDKVIGLQQGNTASARIRSELYTVAAAFSNSAMWAAIDGQRFGPAEYHLDRTIRLAGLSGDPATEFRVWGHASILFRHLDRPTDALAAAERAQASAIARRDPLFSSLAMSRLAVNHAKFGDDRSAMRYVDLAQKALDRADPNRHRPSWVGFYDQAELDHLAMVTRMQLGQWAAAERHAHRSLAYLRPDLKRNSALVHAHLAVAQLGQRDLEQAIGTAQNIPEGMMRHARVRGLLDGFTEQVIVLAPRNSEVRDWRARYRTVVE</sequence>
<gene>
    <name evidence="1" type="ORF">ACFPIH_47540</name>
</gene>
<dbReference type="InterPro" id="IPR011990">
    <property type="entry name" value="TPR-like_helical_dom_sf"/>
</dbReference>
<reference evidence="2" key="1">
    <citation type="journal article" date="2019" name="Int. J. Syst. Evol. Microbiol.">
        <title>The Global Catalogue of Microorganisms (GCM) 10K type strain sequencing project: providing services to taxonomists for standard genome sequencing and annotation.</title>
        <authorList>
            <consortium name="The Broad Institute Genomics Platform"/>
            <consortium name="The Broad Institute Genome Sequencing Center for Infectious Disease"/>
            <person name="Wu L."/>
            <person name="Ma J."/>
        </authorList>
    </citation>
    <scope>NUCLEOTIDE SEQUENCE [LARGE SCALE GENOMIC DNA]</scope>
    <source>
        <strain evidence="2">CGMCC 4.7177</strain>
    </source>
</reference>
<accession>A0ABV9B4R5</accession>
<dbReference type="Proteomes" id="UP001595839">
    <property type="component" value="Unassembled WGS sequence"/>
</dbReference>